<dbReference type="GO" id="GO:0019843">
    <property type="term" value="F:rRNA binding"/>
    <property type="evidence" value="ECO:0007669"/>
    <property type="project" value="UniProtKB-UniRule"/>
</dbReference>
<evidence type="ECO:0000256" key="4">
    <source>
        <dbReference type="ARBA" id="ARBA00022980"/>
    </source>
</evidence>
<dbReference type="Gene3D" id="3.30.70.330">
    <property type="match status" value="1"/>
</dbReference>
<evidence type="ECO:0000313" key="10">
    <source>
        <dbReference type="Proteomes" id="UP000051634"/>
    </source>
</evidence>
<dbReference type="GO" id="GO:1990904">
    <property type="term" value="C:ribonucleoprotein complex"/>
    <property type="evidence" value="ECO:0007669"/>
    <property type="project" value="UniProtKB-KW"/>
</dbReference>
<accession>A0A0T5Z109</accession>
<keyword evidence="2 6" id="KW-0699">rRNA-binding</keyword>
<evidence type="ECO:0000256" key="6">
    <source>
        <dbReference type="HAMAP-Rule" id="MF_01369"/>
    </source>
</evidence>
<comment type="subunit">
    <text evidence="6">Part of the 50S ribosomal subunit. Contacts protein L29, and trigger factor when it is bound to the ribosome.</text>
</comment>
<dbReference type="InterPro" id="IPR013025">
    <property type="entry name" value="Ribosomal_uL23-like"/>
</dbReference>
<name>A0A0T5Z109_9GAMM</name>
<dbReference type="AlphaFoldDB" id="A0A0T5Z109"/>
<dbReference type="InterPro" id="IPR012677">
    <property type="entry name" value="Nucleotide-bd_a/b_plait_sf"/>
</dbReference>
<dbReference type="NCBIfam" id="NF004359">
    <property type="entry name" value="PRK05738.1-3"/>
    <property type="match status" value="1"/>
</dbReference>
<comment type="caution">
    <text evidence="7">The sequence shown here is derived from an EMBL/GenBank/DDBJ whole genome shotgun (WGS) entry which is preliminary data.</text>
</comment>
<dbReference type="GO" id="GO:0005840">
    <property type="term" value="C:ribosome"/>
    <property type="evidence" value="ECO:0007669"/>
    <property type="project" value="UniProtKB-KW"/>
</dbReference>
<dbReference type="STRING" id="54398.Ga0074115_14924"/>
<evidence type="ECO:0000256" key="1">
    <source>
        <dbReference type="ARBA" id="ARBA00006700"/>
    </source>
</evidence>
<keyword evidence="5 6" id="KW-0687">Ribonucleoprotein</keyword>
<proteinExistence type="inferred from homology"/>
<dbReference type="EMBL" id="LDXT01000048">
    <property type="protein sequence ID" value="KRT56493.1"/>
    <property type="molecule type" value="Genomic_DNA"/>
</dbReference>
<dbReference type="Proteomes" id="UP000051634">
    <property type="component" value="Unassembled WGS sequence"/>
</dbReference>
<dbReference type="PANTHER" id="PTHR11620">
    <property type="entry name" value="60S RIBOSOMAL PROTEIN L23A"/>
    <property type="match status" value="1"/>
</dbReference>
<protein>
    <recommendedName>
        <fullName evidence="6">Large ribosomal subunit protein uL23</fullName>
    </recommendedName>
</protein>
<keyword evidence="10" id="KW-1185">Reference proteome</keyword>
<dbReference type="GO" id="GO:0006412">
    <property type="term" value="P:translation"/>
    <property type="evidence" value="ECO:0007669"/>
    <property type="project" value="UniProtKB-UniRule"/>
</dbReference>
<organism evidence="7 10">
    <name type="scientific">endosymbiont of Ridgeia piscesae</name>
    <dbReference type="NCBI Taxonomy" id="54398"/>
    <lineage>
        <taxon>Bacteria</taxon>
        <taxon>Pseudomonadati</taxon>
        <taxon>Pseudomonadota</taxon>
        <taxon>Gammaproteobacteria</taxon>
        <taxon>sulfur-oxidizing symbionts</taxon>
    </lineage>
</organism>
<dbReference type="OrthoDB" id="9793353at2"/>
<dbReference type="PATRIC" id="fig|54398.3.peg.3074"/>
<reference evidence="9 10" key="1">
    <citation type="submission" date="2015-11" db="EMBL/GenBank/DDBJ databases">
        <title>The genome of Candidatus Endoriftia persephone in Ridgeia piscesae and population structure of the North Eastern Pacific vestimentiferan symbionts.</title>
        <authorList>
            <person name="Perez M."/>
            <person name="Juniper K.S."/>
        </authorList>
    </citation>
    <scope>NUCLEOTIDE SEQUENCE [LARGE SCALE GENOMIC DNA]</scope>
    <source>
        <strain evidence="8">Ind10</strain>
        <strain evidence="7">Ind11</strain>
    </source>
</reference>
<dbReference type="Pfam" id="PF00276">
    <property type="entry name" value="Ribosomal_L23"/>
    <property type="match status" value="1"/>
</dbReference>
<comment type="function">
    <text evidence="6">One of the early assembly proteins it binds 23S rRNA. One of the proteins that surrounds the polypeptide exit tunnel on the outside of the ribosome. Forms the main docking site for trigger factor binding to the ribosome.</text>
</comment>
<dbReference type="InterPro" id="IPR012678">
    <property type="entry name" value="Ribosomal_uL23/eL15/eS24_sf"/>
</dbReference>
<evidence type="ECO:0000313" key="8">
    <source>
        <dbReference type="EMBL" id="KRT58974.1"/>
    </source>
</evidence>
<gene>
    <name evidence="6" type="primary">rplW</name>
    <name evidence="7" type="ORF">Ga0074115_14924</name>
    <name evidence="8" type="ORF">Ga0076813_14596</name>
</gene>
<comment type="similarity">
    <text evidence="1 6">Belongs to the universal ribosomal protein uL23 family.</text>
</comment>
<dbReference type="NCBIfam" id="NF004366">
    <property type="entry name" value="PRK05738.3-2"/>
    <property type="match status" value="1"/>
</dbReference>
<dbReference type="RefSeq" id="WP_005960964.1">
    <property type="nucleotide sequence ID" value="NZ_KQ556914.1"/>
</dbReference>
<dbReference type="NCBIfam" id="NF004363">
    <property type="entry name" value="PRK05738.2-4"/>
    <property type="match status" value="1"/>
</dbReference>
<evidence type="ECO:0000313" key="9">
    <source>
        <dbReference type="Proteomes" id="UP000051276"/>
    </source>
</evidence>
<dbReference type="EMBL" id="LMXI01000235">
    <property type="protein sequence ID" value="KRT58974.1"/>
    <property type="molecule type" value="Genomic_DNA"/>
</dbReference>
<dbReference type="SUPFAM" id="SSF54189">
    <property type="entry name" value="Ribosomal proteins S24e, L23 and L15e"/>
    <property type="match status" value="1"/>
</dbReference>
<evidence type="ECO:0000313" key="7">
    <source>
        <dbReference type="EMBL" id="KRT56493.1"/>
    </source>
</evidence>
<keyword evidence="3 6" id="KW-0694">RNA-binding</keyword>
<dbReference type="HAMAP" id="MF_01369_B">
    <property type="entry name" value="Ribosomal_uL23_B"/>
    <property type="match status" value="1"/>
</dbReference>
<evidence type="ECO:0000256" key="2">
    <source>
        <dbReference type="ARBA" id="ARBA00022730"/>
    </source>
</evidence>
<sequence>MNNERLMKVLLSPLISEKSSIVADANRQFTFRVVKDATKQEIAAAVEKLFDVEVERVQVVNVKGKKKRFGQIQGRRSDWRKAYVRLKEGNDIDFAGGA</sequence>
<dbReference type="FunFam" id="3.30.70.330:FF:000001">
    <property type="entry name" value="50S ribosomal protein L23"/>
    <property type="match status" value="1"/>
</dbReference>
<evidence type="ECO:0000256" key="5">
    <source>
        <dbReference type="ARBA" id="ARBA00023274"/>
    </source>
</evidence>
<evidence type="ECO:0000256" key="3">
    <source>
        <dbReference type="ARBA" id="ARBA00022884"/>
    </source>
</evidence>
<dbReference type="Proteomes" id="UP000051276">
    <property type="component" value="Unassembled WGS sequence"/>
</dbReference>
<dbReference type="GO" id="GO:0003735">
    <property type="term" value="F:structural constituent of ribosome"/>
    <property type="evidence" value="ECO:0007669"/>
    <property type="project" value="InterPro"/>
</dbReference>
<keyword evidence="4 6" id="KW-0689">Ribosomal protein</keyword>